<sequence>MAVLLPLSDPALLTSYGFAAQSAGRDTLVHPAWIVRAPCTDTSLEAVWMSRELAKTAFLQCSARAIPRLQQRSQVLFFLLPSSFNSLVTHTNIHVTASVPRISAPVRFGKHHRLICIHLQQAWMSNHKQRKIKLILSQPTLGLL</sequence>
<keyword evidence="2" id="KW-1185">Reference proteome</keyword>
<dbReference type="EMBL" id="KV878126">
    <property type="protein sequence ID" value="OJI97973.1"/>
    <property type="molecule type" value="Genomic_DNA"/>
</dbReference>
<dbReference type="VEuPathDB" id="FungiDB:ASPVEDRAFT_24886"/>
<proteinExistence type="predicted"/>
<evidence type="ECO:0000313" key="2">
    <source>
        <dbReference type="Proteomes" id="UP000184073"/>
    </source>
</evidence>
<evidence type="ECO:0000313" key="1">
    <source>
        <dbReference type="EMBL" id="OJI97973.1"/>
    </source>
</evidence>
<name>A0A1L9P921_ASPVE</name>
<gene>
    <name evidence="1" type="ORF">ASPVEDRAFT_24886</name>
</gene>
<dbReference type="RefSeq" id="XP_040663736.1">
    <property type="nucleotide sequence ID" value="XM_040809716.1"/>
</dbReference>
<reference evidence="2" key="1">
    <citation type="journal article" date="2017" name="Genome Biol.">
        <title>Comparative genomics reveals high biological diversity and specific adaptations in the industrially and medically important fungal genus Aspergillus.</title>
        <authorList>
            <person name="de Vries R.P."/>
            <person name="Riley R."/>
            <person name="Wiebenga A."/>
            <person name="Aguilar-Osorio G."/>
            <person name="Amillis S."/>
            <person name="Uchima C.A."/>
            <person name="Anderluh G."/>
            <person name="Asadollahi M."/>
            <person name="Askin M."/>
            <person name="Barry K."/>
            <person name="Battaglia E."/>
            <person name="Bayram O."/>
            <person name="Benocci T."/>
            <person name="Braus-Stromeyer S.A."/>
            <person name="Caldana C."/>
            <person name="Canovas D."/>
            <person name="Cerqueira G.C."/>
            <person name="Chen F."/>
            <person name="Chen W."/>
            <person name="Choi C."/>
            <person name="Clum A."/>
            <person name="Dos Santos R.A."/>
            <person name="Damasio A.R."/>
            <person name="Diallinas G."/>
            <person name="Emri T."/>
            <person name="Fekete E."/>
            <person name="Flipphi M."/>
            <person name="Freyberg S."/>
            <person name="Gallo A."/>
            <person name="Gournas C."/>
            <person name="Habgood R."/>
            <person name="Hainaut M."/>
            <person name="Harispe M.L."/>
            <person name="Henrissat B."/>
            <person name="Hilden K.S."/>
            <person name="Hope R."/>
            <person name="Hossain A."/>
            <person name="Karabika E."/>
            <person name="Karaffa L."/>
            <person name="Karanyi Z."/>
            <person name="Krasevec N."/>
            <person name="Kuo A."/>
            <person name="Kusch H."/>
            <person name="LaButti K."/>
            <person name="Lagendijk E.L."/>
            <person name="Lapidus A."/>
            <person name="Levasseur A."/>
            <person name="Lindquist E."/>
            <person name="Lipzen A."/>
            <person name="Logrieco A.F."/>
            <person name="MacCabe A."/>
            <person name="Maekelae M.R."/>
            <person name="Malavazi I."/>
            <person name="Melin P."/>
            <person name="Meyer V."/>
            <person name="Mielnichuk N."/>
            <person name="Miskei M."/>
            <person name="Molnar A.P."/>
            <person name="Mule G."/>
            <person name="Ngan C.Y."/>
            <person name="Orejas M."/>
            <person name="Orosz E."/>
            <person name="Ouedraogo J.P."/>
            <person name="Overkamp K.M."/>
            <person name="Park H.-S."/>
            <person name="Perrone G."/>
            <person name="Piumi F."/>
            <person name="Punt P.J."/>
            <person name="Ram A.F."/>
            <person name="Ramon A."/>
            <person name="Rauscher S."/>
            <person name="Record E."/>
            <person name="Riano-Pachon D.M."/>
            <person name="Robert V."/>
            <person name="Roehrig J."/>
            <person name="Ruller R."/>
            <person name="Salamov A."/>
            <person name="Salih N.S."/>
            <person name="Samson R.A."/>
            <person name="Sandor E."/>
            <person name="Sanguinetti M."/>
            <person name="Schuetze T."/>
            <person name="Sepcic K."/>
            <person name="Shelest E."/>
            <person name="Sherlock G."/>
            <person name="Sophianopoulou V."/>
            <person name="Squina F.M."/>
            <person name="Sun H."/>
            <person name="Susca A."/>
            <person name="Todd R.B."/>
            <person name="Tsang A."/>
            <person name="Unkles S.E."/>
            <person name="van de Wiele N."/>
            <person name="van Rossen-Uffink D."/>
            <person name="Oliveira J.V."/>
            <person name="Vesth T.C."/>
            <person name="Visser J."/>
            <person name="Yu J.-H."/>
            <person name="Zhou M."/>
            <person name="Andersen M.R."/>
            <person name="Archer D.B."/>
            <person name="Baker S.E."/>
            <person name="Benoit I."/>
            <person name="Brakhage A.A."/>
            <person name="Braus G.H."/>
            <person name="Fischer R."/>
            <person name="Frisvad J.C."/>
            <person name="Goldman G.H."/>
            <person name="Houbraken J."/>
            <person name="Oakley B."/>
            <person name="Pocsi I."/>
            <person name="Scazzocchio C."/>
            <person name="Seiboth B."/>
            <person name="vanKuyk P.A."/>
            <person name="Wortman J."/>
            <person name="Dyer P.S."/>
            <person name="Grigoriev I.V."/>
        </authorList>
    </citation>
    <scope>NUCLEOTIDE SEQUENCE [LARGE SCALE GENOMIC DNA]</scope>
    <source>
        <strain evidence="2">CBS 583.65</strain>
    </source>
</reference>
<dbReference type="Proteomes" id="UP000184073">
    <property type="component" value="Unassembled WGS sequence"/>
</dbReference>
<accession>A0A1L9P921</accession>
<dbReference type="GeneID" id="63725227"/>
<organism evidence="1 2">
    <name type="scientific">Aspergillus versicolor CBS 583.65</name>
    <dbReference type="NCBI Taxonomy" id="1036611"/>
    <lineage>
        <taxon>Eukaryota</taxon>
        <taxon>Fungi</taxon>
        <taxon>Dikarya</taxon>
        <taxon>Ascomycota</taxon>
        <taxon>Pezizomycotina</taxon>
        <taxon>Eurotiomycetes</taxon>
        <taxon>Eurotiomycetidae</taxon>
        <taxon>Eurotiales</taxon>
        <taxon>Aspergillaceae</taxon>
        <taxon>Aspergillus</taxon>
        <taxon>Aspergillus subgen. Nidulantes</taxon>
    </lineage>
</organism>
<protein>
    <submittedName>
        <fullName evidence="1">Uncharacterized protein</fullName>
    </submittedName>
</protein>
<dbReference type="AlphaFoldDB" id="A0A1L9P921"/>